<evidence type="ECO:0000313" key="2">
    <source>
        <dbReference type="Proteomes" id="UP000267464"/>
    </source>
</evidence>
<keyword evidence="2" id="KW-1185">Reference proteome</keyword>
<reference evidence="1 2" key="1">
    <citation type="submission" date="2018-08" db="EMBL/GenBank/DDBJ databases">
        <authorList>
            <person name="Khan S.A."/>
            <person name="Jeon C.O."/>
            <person name="Chun B.H."/>
            <person name="Jeong S.E."/>
        </authorList>
    </citation>
    <scope>NUCLEOTIDE SEQUENCE [LARGE SCALE GENOMIC DNA]</scope>
    <source>
        <strain evidence="1 2">S-16</strain>
    </source>
</reference>
<accession>A0A3N7JQT2</accession>
<organism evidence="1 2">
    <name type="scientific">Piscinibacter terrae</name>
    <dbReference type="NCBI Taxonomy" id="2496871"/>
    <lineage>
        <taxon>Bacteria</taxon>
        <taxon>Pseudomonadati</taxon>
        <taxon>Pseudomonadota</taxon>
        <taxon>Betaproteobacteria</taxon>
        <taxon>Burkholderiales</taxon>
        <taxon>Sphaerotilaceae</taxon>
        <taxon>Piscinibacter</taxon>
    </lineage>
</organism>
<evidence type="ECO:0000313" key="1">
    <source>
        <dbReference type="EMBL" id="RQP21405.1"/>
    </source>
</evidence>
<dbReference type="EMBL" id="QUSW01000011">
    <property type="protein sequence ID" value="RQP21405.1"/>
    <property type="molecule type" value="Genomic_DNA"/>
</dbReference>
<sequence length="133" mass="15491">MRVNDLKDLLGKECVLVESGRGMVVRCLRFYDDDALLWAEFEVAHPTVFVMNRVRLNGEPAIKSWDDNPKRIGDAVKIGQPRNQIFRSPKPYLHFSSPYGGTRLFFLNEYVDKVRRKDADGWDWEDLMKVASR</sequence>
<reference evidence="1 2" key="2">
    <citation type="submission" date="2018-12" db="EMBL/GenBank/DDBJ databases">
        <title>Rhizobacter gummiphilus sp. nov., a rubber-degrading bacterium isolated from the soil of a botanical garden in Japan.</title>
        <authorList>
            <person name="Shunsuke S.S."/>
        </authorList>
    </citation>
    <scope>NUCLEOTIDE SEQUENCE [LARGE SCALE GENOMIC DNA]</scope>
    <source>
        <strain evidence="1 2">S-16</strain>
    </source>
</reference>
<gene>
    <name evidence="1" type="ORF">DZC73_28400</name>
</gene>
<proteinExistence type="predicted"/>
<name>A0A3N7JQT2_9BURK</name>
<comment type="caution">
    <text evidence="1">The sequence shown here is derived from an EMBL/GenBank/DDBJ whole genome shotgun (WGS) entry which is preliminary data.</text>
</comment>
<protein>
    <submittedName>
        <fullName evidence="1">Uncharacterized protein</fullName>
    </submittedName>
</protein>
<dbReference type="AlphaFoldDB" id="A0A3N7JQT2"/>
<dbReference type="Proteomes" id="UP000267464">
    <property type="component" value="Unassembled WGS sequence"/>
</dbReference>